<sequence>MSSERPILQPIHPEIEAKLLQEYAGFHRNHIQHTPYLQDIPWDPAIRAAPAVLGGSDPVPVAKVQDFALSNFSVRVFTPEGEAPAGGWPVFIFFHGGGWTLGRMDTENSFSSNMCKRANAVVVSVDYRLGPEHPYPAAVDDAVEALQWVHSKGAELLGISPSRIAVGGSSSHADTHARIDSGGNLAAISTHKAAELGIPLAFQLLVVPVVDNTAQVEDGRYPSWKENHRTVSLVAPKMLWFRKNWTPDPADHTKWDNSPIFAPDELFKKSPPAWIAVAELDILRDEGIAYGEKLMKAGVAADVKVYIGAPHPIMAMDGALEVGKELVSDAANALRKAFYP</sequence>
<dbReference type="STRING" id="1077348.A0A2G8SDR5"/>
<evidence type="ECO:0000313" key="4">
    <source>
        <dbReference type="Proteomes" id="UP000230002"/>
    </source>
</evidence>
<proteinExistence type="predicted"/>
<evidence type="ECO:0000259" key="2">
    <source>
        <dbReference type="Pfam" id="PF07859"/>
    </source>
</evidence>
<feature type="domain" description="Alpha/beta hydrolase fold-3" evidence="2">
    <location>
        <begin position="92"/>
        <end position="313"/>
    </location>
</feature>
<dbReference type="PANTHER" id="PTHR48081">
    <property type="entry name" value="AB HYDROLASE SUPERFAMILY PROTEIN C4A8.06C"/>
    <property type="match status" value="1"/>
</dbReference>
<keyword evidence="4" id="KW-1185">Reference proteome</keyword>
<evidence type="ECO:0000256" key="1">
    <source>
        <dbReference type="ARBA" id="ARBA00022801"/>
    </source>
</evidence>
<dbReference type="EMBL" id="AYKW01000012">
    <property type="protein sequence ID" value="PIL31902.1"/>
    <property type="molecule type" value="Genomic_DNA"/>
</dbReference>
<comment type="caution">
    <text evidence="3">The sequence shown here is derived from an EMBL/GenBank/DDBJ whole genome shotgun (WGS) entry which is preliminary data.</text>
</comment>
<accession>A0A2G8SDR5</accession>
<dbReference type="GO" id="GO:0016787">
    <property type="term" value="F:hydrolase activity"/>
    <property type="evidence" value="ECO:0007669"/>
    <property type="project" value="UniProtKB-KW"/>
</dbReference>
<reference evidence="3 4" key="1">
    <citation type="journal article" date="2015" name="Sci. Rep.">
        <title>Chromosome-level genome map provides insights into diverse defense mechanisms in the medicinal fungus Ganoderma sinense.</title>
        <authorList>
            <person name="Zhu Y."/>
            <person name="Xu J."/>
            <person name="Sun C."/>
            <person name="Zhou S."/>
            <person name="Xu H."/>
            <person name="Nelson D.R."/>
            <person name="Qian J."/>
            <person name="Song J."/>
            <person name="Luo H."/>
            <person name="Xiang L."/>
            <person name="Li Y."/>
            <person name="Xu Z."/>
            <person name="Ji A."/>
            <person name="Wang L."/>
            <person name="Lu S."/>
            <person name="Hayward A."/>
            <person name="Sun W."/>
            <person name="Li X."/>
            <person name="Schwartz D.C."/>
            <person name="Wang Y."/>
            <person name="Chen S."/>
        </authorList>
    </citation>
    <scope>NUCLEOTIDE SEQUENCE [LARGE SCALE GENOMIC DNA]</scope>
    <source>
        <strain evidence="3 4">ZZ0214-1</strain>
    </source>
</reference>
<dbReference type="InterPro" id="IPR029058">
    <property type="entry name" value="AB_hydrolase_fold"/>
</dbReference>
<dbReference type="Gene3D" id="3.40.50.1820">
    <property type="entry name" value="alpha/beta hydrolase"/>
    <property type="match status" value="1"/>
</dbReference>
<protein>
    <recommendedName>
        <fullName evidence="2">Alpha/beta hydrolase fold-3 domain-containing protein</fullName>
    </recommendedName>
</protein>
<dbReference type="SUPFAM" id="SSF53474">
    <property type="entry name" value="alpha/beta-Hydrolases"/>
    <property type="match status" value="1"/>
</dbReference>
<dbReference type="OrthoDB" id="408631at2759"/>
<dbReference type="InterPro" id="IPR013094">
    <property type="entry name" value="AB_hydrolase_3"/>
</dbReference>
<dbReference type="InterPro" id="IPR050300">
    <property type="entry name" value="GDXG_lipolytic_enzyme"/>
</dbReference>
<dbReference type="AlphaFoldDB" id="A0A2G8SDR5"/>
<name>A0A2G8SDR5_9APHY</name>
<keyword evidence="1" id="KW-0378">Hydrolase</keyword>
<dbReference type="Pfam" id="PF07859">
    <property type="entry name" value="Abhydrolase_3"/>
    <property type="match status" value="1"/>
</dbReference>
<dbReference type="PANTHER" id="PTHR48081:SF8">
    <property type="entry name" value="ALPHA_BETA HYDROLASE FOLD-3 DOMAIN-CONTAINING PROTEIN-RELATED"/>
    <property type="match status" value="1"/>
</dbReference>
<gene>
    <name evidence="3" type="ORF">GSI_06606</name>
</gene>
<dbReference type="Proteomes" id="UP000230002">
    <property type="component" value="Unassembled WGS sequence"/>
</dbReference>
<evidence type="ECO:0000313" key="3">
    <source>
        <dbReference type="EMBL" id="PIL31902.1"/>
    </source>
</evidence>
<organism evidence="3 4">
    <name type="scientific">Ganoderma sinense ZZ0214-1</name>
    <dbReference type="NCBI Taxonomy" id="1077348"/>
    <lineage>
        <taxon>Eukaryota</taxon>
        <taxon>Fungi</taxon>
        <taxon>Dikarya</taxon>
        <taxon>Basidiomycota</taxon>
        <taxon>Agaricomycotina</taxon>
        <taxon>Agaricomycetes</taxon>
        <taxon>Polyporales</taxon>
        <taxon>Polyporaceae</taxon>
        <taxon>Ganoderma</taxon>
    </lineage>
</organism>